<dbReference type="Pfam" id="PF02518">
    <property type="entry name" value="HATPase_c"/>
    <property type="match status" value="1"/>
</dbReference>
<evidence type="ECO:0000256" key="8">
    <source>
        <dbReference type="ARBA" id="ARBA00023012"/>
    </source>
</evidence>
<dbReference type="SMART" id="SM00388">
    <property type="entry name" value="HisKA"/>
    <property type="match status" value="1"/>
</dbReference>
<keyword evidence="7" id="KW-0067">ATP-binding</keyword>
<evidence type="ECO:0000256" key="2">
    <source>
        <dbReference type="ARBA" id="ARBA00012438"/>
    </source>
</evidence>
<feature type="transmembrane region" description="Helical" evidence="9">
    <location>
        <begin position="25"/>
        <end position="46"/>
    </location>
</feature>
<dbReference type="CDD" id="cd00082">
    <property type="entry name" value="HisKA"/>
    <property type="match status" value="1"/>
</dbReference>
<sequence>MRRSLLAALMLRIAAGTLLVVLSSFTGLIWLTIVVAIVSVLVLSVVCRQLVERSLREITPGRPRVLYGDSTPEPMSSAEIAARLAPYESFEPLVMAIESLRAGQERLLGETAEERRKLELVLDSMQDIVIAIDGAGRISWTNDGMRRLMASDSASVRRGHALVQTVREPEVLECARLALEERVVAERPAVPLVGGRLFAVSAAPMGERGAVLVLRDVTRIEKMERTQKEFVANVSHELRTPLTSVMGYVELLLDEERWESEAEEKYGGDVTETSGPPSSTRLEFLEAILKSARRMERLTEDLLVMAKVDSGEQKLNPMRTWASTLIEEAVMATSGLFMERGELEVGEVVEAEVMADMDAMLQVVGNLIENAINYGTRRGEEPRVRLAAQRSAGLSGFVEFSVQDFGMGIAMEHRERIFERFFRADKARSRATGGTGLGLSIARHLVEEQGGAIWVESDLGHGSRFCFTLPEVMVGTAAVSVSDAFMDESDEDVEGA</sequence>
<keyword evidence="6 11" id="KW-0418">Kinase</keyword>
<dbReference type="GO" id="GO:0005524">
    <property type="term" value="F:ATP binding"/>
    <property type="evidence" value="ECO:0007669"/>
    <property type="project" value="UniProtKB-KW"/>
</dbReference>
<evidence type="ECO:0000256" key="7">
    <source>
        <dbReference type="ARBA" id="ARBA00022840"/>
    </source>
</evidence>
<evidence type="ECO:0000256" key="4">
    <source>
        <dbReference type="ARBA" id="ARBA00022679"/>
    </source>
</evidence>
<dbReference type="SUPFAM" id="SSF47384">
    <property type="entry name" value="Homodimeric domain of signal transducing histidine kinase"/>
    <property type="match status" value="1"/>
</dbReference>
<organism evidence="11 12">
    <name type="scientific">Bryocella elongata</name>
    <dbReference type="NCBI Taxonomy" id="863522"/>
    <lineage>
        <taxon>Bacteria</taxon>
        <taxon>Pseudomonadati</taxon>
        <taxon>Acidobacteriota</taxon>
        <taxon>Terriglobia</taxon>
        <taxon>Terriglobales</taxon>
        <taxon>Acidobacteriaceae</taxon>
        <taxon>Bryocella</taxon>
    </lineage>
</organism>
<dbReference type="InterPro" id="IPR003661">
    <property type="entry name" value="HisK_dim/P_dom"/>
</dbReference>
<dbReference type="Gene3D" id="3.30.450.20">
    <property type="entry name" value="PAS domain"/>
    <property type="match status" value="1"/>
</dbReference>
<dbReference type="SUPFAM" id="SSF55785">
    <property type="entry name" value="PYP-like sensor domain (PAS domain)"/>
    <property type="match status" value="1"/>
</dbReference>
<evidence type="ECO:0000256" key="5">
    <source>
        <dbReference type="ARBA" id="ARBA00022741"/>
    </source>
</evidence>
<dbReference type="SMART" id="SM00387">
    <property type="entry name" value="HATPase_c"/>
    <property type="match status" value="1"/>
</dbReference>
<name>A0A1H5YHU4_9BACT</name>
<keyword evidence="9" id="KW-0472">Membrane</keyword>
<dbReference type="InterPro" id="IPR036890">
    <property type="entry name" value="HATPase_C_sf"/>
</dbReference>
<evidence type="ECO:0000256" key="1">
    <source>
        <dbReference type="ARBA" id="ARBA00000085"/>
    </source>
</evidence>
<dbReference type="EC" id="2.7.13.3" evidence="2"/>
<dbReference type="PANTHER" id="PTHR42878">
    <property type="entry name" value="TWO-COMPONENT HISTIDINE KINASE"/>
    <property type="match status" value="1"/>
</dbReference>
<keyword evidence="12" id="KW-1185">Reference proteome</keyword>
<dbReference type="PANTHER" id="PTHR42878:SF7">
    <property type="entry name" value="SENSOR HISTIDINE KINASE GLRK"/>
    <property type="match status" value="1"/>
</dbReference>
<dbReference type="SUPFAM" id="SSF55874">
    <property type="entry name" value="ATPase domain of HSP90 chaperone/DNA topoisomerase II/histidine kinase"/>
    <property type="match status" value="1"/>
</dbReference>
<proteinExistence type="predicted"/>
<dbReference type="InterPro" id="IPR003594">
    <property type="entry name" value="HATPase_dom"/>
</dbReference>
<evidence type="ECO:0000256" key="9">
    <source>
        <dbReference type="SAM" id="Phobius"/>
    </source>
</evidence>
<comment type="catalytic activity">
    <reaction evidence="1">
        <text>ATP + protein L-histidine = ADP + protein N-phospho-L-histidine.</text>
        <dbReference type="EC" id="2.7.13.3"/>
    </reaction>
</comment>
<dbReference type="InterPro" id="IPR050351">
    <property type="entry name" value="BphY/WalK/GraS-like"/>
</dbReference>
<dbReference type="AlphaFoldDB" id="A0A1H5YHU4"/>
<keyword evidence="3" id="KW-0597">Phosphoprotein</keyword>
<accession>A0A1H5YHU4</accession>
<reference evidence="11 12" key="1">
    <citation type="submission" date="2016-10" db="EMBL/GenBank/DDBJ databases">
        <authorList>
            <person name="de Groot N.N."/>
        </authorList>
    </citation>
    <scope>NUCLEOTIDE SEQUENCE [LARGE SCALE GENOMIC DNA]</scope>
    <source>
        <strain evidence="11 12">DSM 22489</strain>
    </source>
</reference>
<evidence type="ECO:0000256" key="6">
    <source>
        <dbReference type="ARBA" id="ARBA00022777"/>
    </source>
</evidence>
<evidence type="ECO:0000259" key="10">
    <source>
        <dbReference type="PROSITE" id="PS50109"/>
    </source>
</evidence>
<dbReference type="Proteomes" id="UP000236728">
    <property type="component" value="Unassembled WGS sequence"/>
</dbReference>
<dbReference type="InterPro" id="IPR005467">
    <property type="entry name" value="His_kinase_dom"/>
</dbReference>
<gene>
    <name evidence="11" type="ORF">SAMN05421819_2306</name>
</gene>
<dbReference type="GO" id="GO:0030295">
    <property type="term" value="F:protein kinase activator activity"/>
    <property type="evidence" value="ECO:0007669"/>
    <property type="project" value="TreeGrafter"/>
</dbReference>
<dbReference type="Pfam" id="PF00512">
    <property type="entry name" value="HisKA"/>
    <property type="match status" value="1"/>
</dbReference>
<dbReference type="GO" id="GO:0000156">
    <property type="term" value="F:phosphorelay response regulator activity"/>
    <property type="evidence" value="ECO:0007669"/>
    <property type="project" value="TreeGrafter"/>
</dbReference>
<dbReference type="InterPro" id="IPR004358">
    <property type="entry name" value="Sig_transdc_His_kin-like_C"/>
</dbReference>
<evidence type="ECO:0000313" key="12">
    <source>
        <dbReference type="Proteomes" id="UP000236728"/>
    </source>
</evidence>
<dbReference type="GO" id="GO:0007234">
    <property type="term" value="P:osmosensory signaling via phosphorelay pathway"/>
    <property type="evidence" value="ECO:0007669"/>
    <property type="project" value="TreeGrafter"/>
</dbReference>
<dbReference type="InterPro" id="IPR035965">
    <property type="entry name" value="PAS-like_dom_sf"/>
</dbReference>
<keyword evidence="4" id="KW-0808">Transferase</keyword>
<feature type="domain" description="Histidine kinase" evidence="10">
    <location>
        <begin position="233"/>
        <end position="473"/>
    </location>
</feature>
<keyword evidence="9" id="KW-0812">Transmembrane</keyword>
<dbReference type="Gene3D" id="3.30.565.10">
    <property type="entry name" value="Histidine kinase-like ATPase, C-terminal domain"/>
    <property type="match status" value="1"/>
</dbReference>
<dbReference type="EMBL" id="FNVA01000003">
    <property type="protein sequence ID" value="SEG23272.1"/>
    <property type="molecule type" value="Genomic_DNA"/>
</dbReference>
<dbReference type="PRINTS" id="PR00344">
    <property type="entry name" value="BCTRLSENSOR"/>
</dbReference>
<evidence type="ECO:0000313" key="11">
    <source>
        <dbReference type="EMBL" id="SEG23272.1"/>
    </source>
</evidence>
<dbReference type="OrthoDB" id="9796330at2"/>
<keyword evidence="5" id="KW-0547">Nucleotide-binding</keyword>
<keyword evidence="9" id="KW-1133">Transmembrane helix</keyword>
<keyword evidence="8" id="KW-0902">Two-component regulatory system</keyword>
<dbReference type="Gene3D" id="1.10.287.130">
    <property type="match status" value="1"/>
</dbReference>
<dbReference type="FunFam" id="3.30.565.10:FF:000006">
    <property type="entry name" value="Sensor histidine kinase WalK"/>
    <property type="match status" value="1"/>
</dbReference>
<dbReference type="InterPro" id="IPR036097">
    <property type="entry name" value="HisK_dim/P_sf"/>
</dbReference>
<protein>
    <recommendedName>
        <fullName evidence="2">histidine kinase</fullName>
        <ecNumber evidence="2">2.7.13.3</ecNumber>
    </recommendedName>
</protein>
<dbReference type="PROSITE" id="PS50109">
    <property type="entry name" value="HIS_KIN"/>
    <property type="match status" value="1"/>
</dbReference>
<evidence type="ECO:0000256" key="3">
    <source>
        <dbReference type="ARBA" id="ARBA00022553"/>
    </source>
</evidence>
<dbReference type="GO" id="GO:0000155">
    <property type="term" value="F:phosphorelay sensor kinase activity"/>
    <property type="evidence" value="ECO:0007669"/>
    <property type="project" value="InterPro"/>
</dbReference>
<dbReference type="RefSeq" id="WP_103933169.1">
    <property type="nucleotide sequence ID" value="NZ_FNVA01000003.1"/>
</dbReference>